<feature type="domain" description="Glycosyltransferase 2-like" evidence="2">
    <location>
        <begin position="19"/>
        <end position="125"/>
    </location>
</feature>
<accession>A0A423J986</accession>
<organism evidence="3 4">
    <name type="scientific">Pseudomonas frederiksbergensis</name>
    <dbReference type="NCBI Taxonomy" id="104087"/>
    <lineage>
        <taxon>Bacteria</taxon>
        <taxon>Pseudomonadati</taxon>
        <taxon>Pseudomonadota</taxon>
        <taxon>Gammaproteobacteria</taxon>
        <taxon>Pseudomonadales</taxon>
        <taxon>Pseudomonadaceae</taxon>
        <taxon>Pseudomonas</taxon>
    </lineage>
</organism>
<dbReference type="NCBIfam" id="TIGR04440">
    <property type="entry name" value="glyco_TIGR04440"/>
    <property type="match status" value="1"/>
</dbReference>
<evidence type="ECO:0000313" key="4">
    <source>
        <dbReference type="Proteomes" id="UP000283260"/>
    </source>
</evidence>
<protein>
    <submittedName>
        <fullName evidence="3">Glycosyl transferase family 2</fullName>
    </submittedName>
</protein>
<keyword evidence="1" id="KW-0472">Membrane</keyword>
<gene>
    <name evidence="3" type="ORF">BK661_09120</name>
</gene>
<evidence type="ECO:0000313" key="3">
    <source>
        <dbReference type="EMBL" id="RON34236.1"/>
    </source>
</evidence>
<name>A0A423J986_9PSED</name>
<reference evidence="3 4" key="1">
    <citation type="submission" date="2016-10" db="EMBL/GenBank/DDBJ databases">
        <title>Comparative genome analysis of multiple Pseudomonas spp. focuses on biocontrol and plant growth promoting traits.</title>
        <authorList>
            <person name="Tao X.-Y."/>
            <person name="Taylor C.G."/>
        </authorList>
    </citation>
    <scope>NUCLEOTIDE SEQUENCE [LARGE SCALE GENOMIC DNA]</scope>
    <source>
        <strain evidence="3 4">94G2</strain>
    </source>
</reference>
<dbReference type="InterPro" id="IPR029044">
    <property type="entry name" value="Nucleotide-diphossugar_trans"/>
</dbReference>
<keyword evidence="1" id="KW-0997">Cell inner membrane</keyword>
<dbReference type="AlphaFoldDB" id="A0A423J986"/>
<proteinExistence type="predicted"/>
<dbReference type="CDD" id="cd00761">
    <property type="entry name" value="Glyco_tranf_GTA_type"/>
    <property type="match status" value="1"/>
</dbReference>
<keyword evidence="1" id="KW-1003">Cell membrane</keyword>
<dbReference type="RefSeq" id="WP_123496006.1">
    <property type="nucleotide sequence ID" value="NZ_MOBL01000007.1"/>
</dbReference>
<dbReference type="Gene3D" id="3.90.550.10">
    <property type="entry name" value="Spore Coat Polysaccharide Biosynthesis Protein SpsA, Chain A"/>
    <property type="match status" value="2"/>
</dbReference>
<dbReference type="PANTHER" id="PTHR43179">
    <property type="entry name" value="RHAMNOSYLTRANSFERASE WBBL"/>
    <property type="match status" value="1"/>
</dbReference>
<comment type="caution">
    <text evidence="3">The sequence shown here is derived from an EMBL/GenBank/DDBJ whole genome shotgun (WGS) entry which is preliminary data.</text>
</comment>
<dbReference type="PANTHER" id="PTHR43179:SF7">
    <property type="entry name" value="RHAMNOSYLTRANSFERASE WBBL"/>
    <property type="match status" value="1"/>
</dbReference>
<feature type="domain" description="Glycosyltransferase 2-like" evidence="2">
    <location>
        <begin position="712"/>
        <end position="886"/>
    </location>
</feature>
<sequence>MQVQNSAQNNVAPLNERFTVVVISHNRNAFLRRTLQYYSSYPCTVLVLDSSAEGDENMARDFPSVDYRHLPQYTYKGLQDKLTYGVNQVTTPHMVFAADDDFLLHRALTESVEFLEANPDYGLCHGYGIMYLTRATEVNYFRRDRKVHEDYNSEQAEDRVVRFMDNFLPPFYAVTRTDLLQQWYSLLPAGTSFEWQEIGHTFYLLACAKARILPIPFAVREMNYGASDHNTNVLTVLTFKDAKSVAEREQFAQFLASIPTPLSDNKDPARVKQIALDSFAAMADCLVEGRSLKGTMIIRSAWREAGEEPIRSFGPEQFVEMPFYNKPVFDLLTEFEFLLHAMPAGRLQLQELEGILLKQHELMRVHPNDTDRTVRSRLWEALSLNVFNRTVVKRLAESLKDSDEPEEGLKLQAWADRLNALPGQQERRLFENMPSGRLLSWLEARNPDAAQLKAIAAQLATHNGGPQFGILLLDLDADMVKLQATFDSLVGGHCKAFNVVVFTTGDLPATTSVRDTVHFVKVTATNYVERINQIVAQSTADWLLLAEAGDQFTASGLLRASLELIGAEGVRAVAMDELQRQANGALADVFRPGVNLDLLQSVPSLMARHWLIQRDVLAQARGFSAEYSQALEFDLLLRLIEDGGLAGLAHLAEPLLICNAPVEEVSVQERQVLTRSLTARGYRAQVSSTLPLTYQIDYQHAERPLVSIILQSQDNLESLQRALVSVLQRTRYQRHEVLIADNHSQSEELATWLSSLEGKGDRLRVVRSDQRLSASALNNFACAEAKGNYLVLLSAESEVVNVNWLDAMLNQAQRPEVGIVGAKLMDIRGVTTQAGLVLGLNGEIGSVFVDERKDAKGYMNGHQVEQNYSAISGACLMVRKDVFEAVGGLDEEHFDEAFGDIDLCLKVADAGYLTVWTPQAQLLHPGLLPDAPQARAALRDKWQARFEHDSAYNQNLALTGKGFTLSEPTSVNWAQLLA</sequence>
<keyword evidence="3" id="KW-0808">Transferase</keyword>
<dbReference type="Pfam" id="PF00535">
    <property type="entry name" value="Glycos_transf_2"/>
    <property type="match status" value="2"/>
</dbReference>
<evidence type="ECO:0000259" key="2">
    <source>
        <dbReference type="Pfam" id="PF00535"/>
    </source>
</evidence>
<dbReference type="Proteomes" id="UP000283260">
    <property type="component" value="Unassembled WGS sequence"/>
</dbReference>
<dbReference type="EMBL" id="MOBL01000007">
    <property type="protein sequence ID" value="RON34236.1"/>
    <property type="molecule type" value="Genomic_DNA"/>
</dbReference>
<dbReference type="GO" id="GO:0016740">
    <property type="term" value="F:transferase activity"/>
    <property type="evidence" value="ECO:0007669"/>
    <property type="project" value="UniProtKB-KW"/>
</dbReference>
<dbReference type="InterPro" id="IPR001173">
    <property type="entry name" value="Glyco_trans_2-like"/>
</dbReference>
<dbReference type="SUPFAM" id="SSF53448">
    <property type="entry name" value="Nucleotide-diphospho-sugar transferases"/>
    <property type="match status" value="3"/>
</dbReference>
<evidence type="ECO:0000256" key="1">
    <source>
        <dbReference type="ARBA" id="ARBA00022519"/>
    </source>
</evidence>
<dbReference type="InterPro" id="IPR031042">
    <property type="entry name" value="Glyco_TIGR04440"/>
</dbReference>